<protein>
    <submittedName>
        <fullName evidence="1">Uncharacterized protein</fullName>
    </submittedName>
</protein>
<sequence>MQKILYRSWASFVTARLGISPIPPISSKQLHLNPSRGGLIIAGLYVLKTTTQLAISRERSSDGYETVKIKLSKLLASSKWSEEELQRALSRRIRT</sequence>
<dbReference type="Proteomes" id="UP000800093">
    <property type="component" value="Unassembled WGS sequence"/>
</dbReference>
<keyword evidence="2" id="KW-1185">Reference proteome</keyword>
<reference evidence="2" key="1">
    <citation type="journal article" date="2020" name="Stud. Mycol.">
        <title>101 Dothideomycetes genomes: A test case for predicting lifestyles and emergence of pathogens.</title>
        <authorList>
            <person name="Haridas S."/>
            <person name="Albert R."/>
            <person name="Binder M."/>
            <person name="Bloem J."/>
            <person name="LaButti K."/>
            <person name="Salamov A."/>
            <person name="Andreopoulos B."/>
            <person name="Baker S."/>
            <person name="Barry K."/>
            <person name="Bills G."/>
            <person name="Bluhm B."/>
            <person name="Cannon C."/>
            <person name="Castanera R."/>
            <person name="Culley D."/>
            <person name="Daum C."/>
            <person name="Ezra D."/>
            <person name="Gonzalez J."/>
            <person name="Henrissat B."/>
            <person name="Kuo A."/>
            <person name="Liang C."/>
            <person name="Lipzen A."/>
            <person name="Lutzoni F."/>
            <person name="Magnuson J."/>
            <person name="Mondo S."/>
            <person name="Nolan M."/>
            <person name="Ohm R."/>
            <person name="Pangilinan J."/>
            <person name="Park H.-J."/>
            <person name="Ramirez L."/>
            <person name="Alfaro M."/>
            <person name="Sun H."/>
            <person name="Tritt A."/>
            <person name="Yoshinaga Y."/>
            <person name="Zwiers L.-H."/>
            <person name="Turgeon B."/>
            <person name="Goodwin S."/>
            <person name="Spatafora J."/>
            <person name="Crous P."/>
            <person name="Grigoriev I."/>
        </authorList>
    </citation>
    <scope>NUCLEOTIDE SEQUENCE [LARGE SCALE GENOMIC DNA]</scope>
    <source>
        <strain evidence="2">CBS 304.66</strain>
    </source>
</reference>
<gene>
    <name evidence="1" type="ORF">CC78DRAFT_51625</name>
</gene>
<dbReference type="EMBL" id="ML986698">
    <property type="protein sequence ID" value="KAF2259774.1"/>
    <property type="molecule type" value="Genomic_DNA"/>
</dbReference>
<comment type="caution">
    <text evidence="1">The sequence shown here is derived from an EMBL/GenBank/DDBJ whole genome shotgun (WGS) entry which is preliminary data.</text>
</comment>
<proteinExistence type="predicted"/>
<accession>A0A9P4K5B8</accession>
<organism evidence="1 2">
    <name type="scientific">Lojkania enalia</name>
    <dbReference type="NCBI Taxonomy" id="147567"/>
    <lineage>
        <taxon>Eukaryota</taxon>
        <taxon>Fungi</taxon>
        <taxon>Dikarya</taxon>
        <taxon>Ascomycota</taxon>
        <taxon>Pezizomycotina</taxon>
        <taxon>Dothideomycetes</taxon>
        <taxon>Pleosporomycetidae</taxon>
        <taxon>Pleosporales</taxon>
        <taxon>Pleosporales incertae sedis</taxon>
        <taxon>Lojkania</taxon>
    </lineage>
</organism>
<evidence type="ECO:0000313" key="1">
    <source>
        <dbReference type="EMBL" id="KAF2259774.1"/>
    </source>
</evidence>
<name>A0A9P4K5B8_9PLEO</name>
<evidence type="ECO:0000313" key="2">
    <source>
        <dbReference type="Proteomes" id="UP000800093"/>
    </source>
</evidence>
<dbReference type="AlphaFoldDB" id="A0A9P4K5B8"/>
<dbReference type="OrthoDB" id="48988at2759"/>